<evidence type="ECO:0000313" key="6">
    <source>
        <dbReference type="EMBL" id="WAU04960.1"/>
    </source>
</evidence>
<dbReference type="GeneID" id="301332451"/>
<keyword evidence="1" id="KW-0808">Transferase</keyword>
<dbReference type="Proteomes" id="UP001210169">
    <property type="component" value="Chromosome"/>
</dbReference>
<sequence>MPASAAGAEGRGRGSAIGPYTVLRGLDDEASGIPVPERRFIGRAADGDRTVLISAPLPGADPGRFLAEAETSRYLLGPWSSPATEVAAPGDAPWHARPYVPALPLPAALTVHGGPLPERTVRALGAALAETLAIGHGQDLAHAGVSPAAVLLAADGPRLTCFGAVRAAAGDGAPRSGLPGLESGSLPPEEAAGGRPHPAGDVYALGATLAYAATGYTVPEREELPAALRSVVTACLSRDPAARPRPAELLDALGPAPGPPAPGGGATGPPTPAAGLGPAGPPTPAAGLDRAGPLSSAAGLDPTGPLSSASELGPAGNPAGRAAALLGPGWLPGRIIAALARQSAELLAATLPVPPAPQD</sequence>
<evidence type="ECO:0000256" key="5">
    <source>
        <dbReference type="SAM" id="MobiDB-lite"/>
    </source>
</evidence>
<dbReference type="PANTHER" id="PTHR43289">
    <property type="entry name" value="MITOGEN-ACTIVATED PROTEIN KINASE KINASE KINASE 20-RELATED"/>
    <property type="match status" value="1"/>
</dbReference>
<dbReference type="GO" id="GO:0004674">
    <property type="term" value="F:protein serine/threonine kinase activity"/>
    <property type="evidence" value="ECO:0007669"/>
    <property type="project" value="UniProtKB-KW"/>
</dbReference>
<evidence type="ECO:0000313" key="7">
    <source>
        <dbReference type="Proteomes" id="UP001210169"/>
    </source>
</evidence>
<proteinExistence type="predicted"/>
<keyword evidence="3 6" id="KW-0418">Kinase</keyword>
<feature type="region of interest" description="Disordered" evidence="5">
    <location>
        <begin position="173"/>
        <end position="198"/>
    </location>
</feature>
<dbReference type="RefSeq" id="WP_277411485.1">
    <property type="nucleotide sequence ID" value="NZ_CP114203.1"/>
</dbReference>
<evidence type="ECO:0000256" key="2">
    <source>
        <dbReference type="ARBA" id="ARBA00022741"/>
    </source>
</evidence>
<reference evidence="6 7" key="1">
    <citation type="submission" date="2022-12" db="EMBL/GenBank/DDBJ databases">
        <authorList>
            <person name="Ruckert C."/>
            <person name="Busche T."/>
            <person name="Kalinowski J."/>
            <person name="Wittmann C."/>
        </authorList>
    </citation>
    <scope>NUCLEOTIDE SEQUENCE [LARGE SCALE GENOMIC DNA]</scope>
    <source>
        <strain evidence="6 7">DSM 40276</strain>
    </source>
</reference>
<accession>A0ABY7J1X1</accession>
<dbReference type="PRINTS" id="PR00833">
    <property type="entry name" value="POAALLERGEN"/>
</dbReference>
<dbReference type="EMBL" id="CP114203">
    <property type="protein sequence ID" value="WAU04960.1"/>
    <property type="molecule type" value="Genomic_DNA"/>
</dbReference>
<keyword evidence="6" id="KW-0723">Serine/threonine-protein kinase</keyword>
<keyword evidence="7" id="KW-1185">Reference proteome</keyword>
<keyword evidence="2" id="KW-0547">Nucleotide-binding</keyword>
<keyword evidence="4" id="KW-0067">ATP-binding</keyword>
<protein>
    <submittedName>
        <fullName evidence="6">Serine/threonine protein kinase</fullName>
    </submittedName>
</protein>
<evidence type="ECO:0000256" key="3">
    <source>
        <dbReference type="ARBA" id="ARBA00022777"/>
    </source>
</evidence>
<name>A0ABY7J1X1_STRNI</name>
<evidence type="ECO:0000256" key="4">
    <source>
        <dbReference type="ARBA" id="ARBA00022840"/>
    </source>
</evidence>
<dbReference type="InterPro" id="IPR011009">
    <property type="entry name" value="Kinase-like_dom_sf"/>
</dbReference>
<feature type="compositionally biased region" description="Low complexity" evidence="5">
    <location>
        <begin position="312"/>
        <end position="322"/>
    </location>
</feature>
<feature type="region of interest" description="Disordered" evidence="5">
    <location>
        <begin position="248"/>
        <end position="322"/>
    </location>
</feature>
<gene>
    <name evidence="6" type="ORF">STRNI_003281</name>
</gene>
<dbReference type="PANTHER" id="PTHR43289:SF34">
    <property type="entry name" value="SERINE_THREONINE-PROTEIN KINASE YBDM-RELATED"/>
    <property type="match status" value="1"/>
</dbReference>
<evidence type="ECO:0000256" key="1">
    <source>
        <dbReference type="ARBA" id="ARBA00022679"/>
    </source>
</evidence>
<dbReference type="SUPFAM" id="SSF56112">
    <property type="entry name" value="Protein kinase-like (PK-like)"/>
    <property type="match status" value="1"/>
</dbReference>
<dbReference type="Gene3D" id="1.10.510.10">
    <property type="entry name" value="Transferase(Phosphotransferase) domain 1"/>
    <property type="match status" value="1"/>
</dbReference>
<organism evidence="6 7">
    <name type="scientific">Streptomyces nigrescens</name>
    <dbReference type="NCBI Taxonomy" id="1920"/>
    <lineage>
        <taxon>Bacteria</taxon>
        <taxon>Bacillati</taxon>
        <taxon>Actinomycetota</taxon>
        <taxon>Actinomycetes</taxon>
        <taxon>Kitasatosporales</taxon>
        <taxon>Streptomycetaceae</taxon>
        <taxon>Streptomyces</taxon>
    </lineage>
</organism>